<organism evidence="3">
    <name type="scientific">Perkinsus marinus (strain ATCC 50983 / TXsc)</name>
    <dbReference type="NCBI Taxonomy" id="423536"/>
    <lineage>
        <taxon>Eukaryota</taxon>
        <taxon>Sar</taxon>
        <taxon>Alveolata</taxon>
        <taxon>Perkinsozoa</taxon>
        <taxon>Perkinsea</taxon>
        <taxon>Perkinsida</taxon>
        <taxon>Perkinsidae</taxon>
        <taxon>Perkinsus</taxon>
    </lineage>
</organism>
<dbReference type="AlphaFoldDB" id="C5LRF4"/>
<proteinExistence type="predicted"/>
<keyword evidence="3" id="KW-1185">Reference proteome</keyword>
<evidence type="ECO:0000256" key="1">
    <source>
        <dbReference type="SAM" id="MobiDB-lite"/>
    </source>
</evidence>
<name>C5LRF4_PERM5</name>
<reference evidence="2 3" key="1">
    <citation type="submission" date="2008-07" db="EMBL/GenBank/DDBJ databases">
        <authorList>
            <person name="El-Sayed N."/>
            <person name="Caler E."/>
            <person name="Inman J."/>
            <person name="Amedeo P."/>
            <person name="Hass B."/>
            <person name="Wortman J."/>
        </authorList>
    </citation>
    <scope>NUCLEOTIDE SEQUENCE [LARGE SCALE GENOMIC DNA]</scope>
    <source>
        <strain evidence="3">ATCC 50983 / TXsc</strain>
    </source>
</reference>
<sequence length="349" mass="39160">MNENGKRTRQQQYNYSGAMIGKLKPEGGESVQMALNSGSVPRYGKVTQPELAHWPPVYKQQFKRSMSMNHAETIAARRPSNQTKAGGDRSNGVQPGTVNGDTGKRNGEITKPHLRSLMITNENGKELRKRYIIDLRLTIGGVQRNQVWFHSGQRGREARRVILLVGLDRFVVIVRTVNPSRPTRSRVHLTTNIFQDIDDHIVKPSTSSFFMVMDENIVEVHRPDLGMHAPSRLIALTTGKAQPLSRWAMSFFTFSDKSPIRKVDSSEGFGNGLEVAAIAALLTSTNRPDSFNASKDTIPNQEISSEILYRGAPSDTPIPRAYKLLRRSNISERSWRLMYKSVNTATIEN</sequence>
<dbReference type="InParanoid" id="C5LRF4"/>
<evidence type="ECO:0000313" key="3">
    <source>
        <dbReference type="Proteomes" id="UP000007800"/>
    </source>
</evidence>
<dbReference type="GeneID" id="9043848"/>
<dbReference type="Proteomes" id="UP000007800">
    <property type="component" value="Unassembled WGS sequence"/>
</dbReference>
<gene>
    <name evidence="2" type="ORF">Pmar_PMAR023897</name>
</gene>
<dbReference type="RefSeq" id="XP_002767968.1">
    <property type="nucleotide sequence ID" value="XM_002767922.1"/>
</dbReference>
<feature type="compositionally biased region" description="Polar residues" evidence="1">
    <location>
        <begin position="91"/>
        <end position="100"/>
    </location>
</feature>
<dbReference type="EMBL" id="GG684769">
    <property type="protein sequence ID" value="EER00686.1"/>
    <property type="molecule type" value="Genomic_DNA"/>
</dbReference>
<evidence type="ECO:0000313" key="2">
    <source>
        <dbReference type="EMBL" id="EER00686.1"/>
    </source>
</evidence>
<protein>
    <submittedName>
        <fullName evidence="2">Uncharacterized protein</fullName>
    </submittedName>
</protein>
<accession>C5LRF4</accession>
<feature type="region of interest" description="Disordered" evidence="1">
    <location>
        <begin position="77"/>
        <end position="108"/>
    </location>
</feature>